<evidence type="ECO:0000313" key="2">
    <source>
        <dbReference type="EMBL" id="SEO49035.1"/>
    </source>
</evidence>
<dbReference type="RefSeq" id="WP_091498261.1">
    <property type="nucleotide sequence ID" value="NZ_FODJ01000008.1"/>
</dbReference>
<accession>A0A1H8Q459</accession>
<dbReference type="EMBL" id="FODJ01000008">
    <property type="protein sequence ID" value="SEO49035.1"/>
    <property type="molecule type" value="Genomic_DNA"/>
</dbReference>
<dbReference type="AlphaFoldDB" id="A0A1H8Q459"/>
<evidence type="ECO:0000313" key="3">
    <source>
        <dbReference type="Proteomes" id="UP000199300"/>
    </source>
</evidence>
<dbReference type="Pfam" id="PF13157">
    <property type="entry name" value="Enas"/>
    <property type="match status" value="1"/>
</dbReference>
<dbReference type="Proteomes" id="UP000199300">
    <property type="component" value="Unassembled WGS sequence"/>
</dbReference>
<keyword evidence="3" id="KW-1185">Reference proteome</keyword>
<name>A0A1H8Q459_9BACI</name>
<reference evidence="2 3" key="1">
    <citation type="submission" date="2016-10" db="EMBL/GenBank/DDBJ databases">
        <authorList>
            <person name="de Groot N.N."/>
        </authorList>
    </citation>
    <scope>NUCLEOTIDE SEQUENCE [LARGE SCALE GENOMIC DNA]</scope>
    <source>
        <strain evidence="2 3">CGMCC 1.10434</strain>
    </source>
</reference>
<sequence>MAQLGSCCGDELVGVNDAVCFTVDLEATGEGADLILWEDETSFIINGSIMVENNGIIGASPTAALTVNGAAIPGFTVAPGEARSITLNDIETIGLTGTGTGTGSVKVSFSINYKY</sequence>
<gene>
    <name evidence="2" type="ORF">SAMN04488134_10838</name>
</gene>
<proteinExistence type="predicted"/>
<dbReference type="OrthoDB" id="2882552at2"/>
<protein>
    <recommendedName>
        <fullName evidence="1">Endospore appendages core domain-containing protein</fullName>
    </recommendedName>
</protein>
<evidence type="ECO:0000259" key="1">
    <source>
        <dbReference type="Pfam" id="PF13157"/>
    </source>
</evidence>
<organism evidence="2 3">
    <name type="scientific">Amphibacillus marinus</name>
    <dbReference type="NCBI Taxonomy" id="872970"/>
    <lineage>
        <taxon>Bacteria</taxon>
        <taxon>Bacillati</taxon>
        <taxon>Bacillota</taxon>
        <taxon>Bacilli</taxon>
        <taxon>Bacillales</taxon>
        <taxon>Bacillaceae</taxon>
        <taxon>Amphibacillus</taxon>
    </lineage>
</organism>
<feature type="domain" description="Endospore appendages core" evidence="1">
    <location>
        <begin position="6"/>
        <end position="114"/>
    </location>
</feature>
<dbReference type="InterPro" id="IPR025055">
    <property type="entry name" value="Ena_core"/>
</dbReference>